<comment type="caution">
    <text evidence="1">The sequence shown here is derived from an EMBL/GenBank/DDBJ whole genome shotgun (WGS) entry which is preliminary data.</text>
</comment>
<proteinExistence type="predicted"/>
<dbReference type="OrthoDB" id="414472at2759"/>
<keyword evidence="2" id="KW-1185">Reference proteome</keyword>
<reference evidence="1" key="1">
    <citation type="submission" date="2021-02" db="EMBL/GenBank/DDBJ databases">
        <authorList>
            <person name="Dougan E. K."/>
            <person name="Rhodes N."/>
            <person name="Thang M."/>
            <person name="Chan C."/>
        </authorList>
    </citation>
    <scope>NUCLEOTIDE SEQUENCE</scope>
</reference>
<gene>
    <name evidence="1" type="ORF">PGLA1383_LOCUS36720</name>
</gene>
<name>A0A813G487_POLGL</name>
<evidence type="ECO:0000313" key="1">
    <source>
        <dbReference type="EMBL" id="CAE8619129.1"/>
    </source>
</evidence>
<sequence>MSRTAGKKTDTQRVLCVDVVEYISETYLRNAEKWTAPVDFITLERFLSGIDLAPYHAIVITDGFFLNERIKEPLQSFFQSGGTVVIIACDGVFAVPGILNDIFGCCWSFAAYTKRSFVVTKHYKTHFTPGKVSKLGYTKANMLGVPEGEAIFEVETGSAKYTPVAVHSGEAGGKLAYIGHVGFEEAFVALFEELCNPPRTDVGESTLFMVPSDIRFTQAAIKVEFQNGLSLEDTACQLAGRDIRKRDVPMIQIVLHTDGHFYSLDNRRLAVFRLLQLAGKISRIKVKAVPKDSAEWRRKFDEDCDHADSGSWMQDGHRVKLGLDQFSSGAHPRLDGRVAHTRMPCLCCFVIGRHG</sequence>
<dbReference type="Proteomes" id="UP000654075">
    <property type="component" value="Unassembled WGS sequence"/>
</dbReference>
<dbReference type="Gene3D" id="3.40.50.880">
    <property type="match status" value="1"/>
</dbReference>
<organism evidence="1 2">
    <name type="scientific">Polarella glacialis</name>
    <name type="common">Dinoflagellate</name>
    <dbReference type="NCBI Taxonomy" id="89957"/>
    <lineage>
        <taxon>Eukaryota</taxon>
        <taxon>Sar</taxon>
        <taxon>Alveolata</taxon>
        <taxon>Dinophyceae</taxon>
        <taxon>Suessiales</taxon>
        <taxon>Suessiaceae</taxon>
        <taxon>Polarella</taxon>
    </lineage>
</organism>
<dbReference type="AlphaFoldDB" id="A0A813G487"/>
<evidence type="ECO:0000313" key="2">
    <source>
        <dbReference type="Proteomes" id="UP000654075"/>
    </source>
</evidence>
<dbReference type="EMBL" id="CAJNNV010026844">
    <property type="protein sequence ID" value="CAE8619129.1"/>
    <property type="molecule type" value="Genomic_DNA"/>
</dbReference>
<protein>
    <submittedName>
        <fullName evidence="1">Uncharacterized protein</fullName>
    </submittedName>
</protein>
<accession>A0A813G487</accession>
<dbReference type="InterPro" id="IPR029062">
    <property type="entry name" value="Class_I_gatase-like"/>
</dbReference>